<keyword evidence="1" id="KW-1185">Reference proteome</keyword>
<accession>A0AAF3F4S7</accession>
<protein>
    <submittedName>
        <fullName evidence="2">Uncharacterized protein</fullName>
    </submittedName>
</protein>
<dbReference type="InterPro" id="IPR015915">
    <property type="entry name" value="Kelch-typ_b-propeller"/>
</dbReference>
<sequence length="147" mass="16523">MNQEAAAVEGWIDTQDYTQNASFRSFVDEHTRFKSHNLVFKARVPQSILRSLGGWSATVQQMSLKSGTKQWIPAPVTMLQQHRTYHGLCLLEGNSFTCAYDKNHIFAAGGFNGSTRVRSAEVSKIQENQMNTRRMGVGTVSMSMLEF</sequence>
<evidence type="ECO:0000313" key="2">
    <source>
        <dbReference type="WBParaSite" id="MBELARI_LOCUS21606"/>
    </source>
</evidence>
<dbReference type="Proteomes" id="UP000887575">
    <property type="component" value="Unassembled WGS sequence"/>
</dbReference>
<dbReference type="WBParaSite" id="MBELARI_LOCUS21606">
    <property type="protein sequence ID" value="MBELARI_LOCUS21606"/>
    <property type="gene ID" value="MBELARI_LOCUS21606"/>
</dbReference>
<dbReference type="SUPFAM" id="SSF117281">
    <property type="entry name" value="Kelch motif"/>
    <property type="match status" value="1"/>
</dbReference>
<name>A0AAF3F4S7_9BILA</name>
<organism evidence="1 2">
    <name type="scientific">Mesorhabditis belari</name>
    <dbReference type="NCBI Taxonomy" id="2138241"/>
    <lineage>
        <taxon>Eukaryota</taxon>
        <taxon>Metazoa</taxon>
        <taxon>Ecdysozoa</taxon>
        <taxon>Nematoda</taxon>
        <taxon>Chromadorea</taxon>
        <taxon>Rhabditida</taxon>
        <taxon>Rhabditina</taxon>
        <taxon>Rhabditomorpha</taxon>
        <taxon>Rhabditoidea</taxon>
        <taxon>Rhabditidae</taxon>
        <taxon>Mesorhabditinae</taxon>
        <taxon>Mesorhabditis</taxon>
    </lineage>
</organism>
<proteinExistence type="predicted"/>
<reference evidence="2" key="1">
    <citation type="submission" date="2024-02" db="UniProtKB">
        <authorList>
            <consortium name="WormBaseParasite"/>
        </authorList>
    </citation>
    <scope>IDENTIFICATION</scope>
</reference>
<evidence type="ECO:0000313" key="1">
    <source>
        <dbReference type="Proteomes" id="UP000887575"/>
    </source>
</evidence>
<dbReference type="AlphaFoldDB" id="A0AAF3F4S7"/>